<evidence type="ECO:0000256" key="6">
    <source>
        <dbReference type="SAM" id="Phobius"/>
    </source>
</evidence>
<dbReference type="PANTHER" id="PTHR30250:SF11">
    <property type="entry name" value="O-ANTIGEN TRANSPORTER-RELATED"/>
    <property type="match status" value="1"/>
</dbReference>
<keyword evidence="5 6" id="KW-0472">Membrane</keyword>
<feature type="transmembrane region" description="Helical" evidence="6">
    <location>
        <begin position="32"/>
        <end position="57"/>
    </location>
</feature>
<dbReference type="AlphaFoldDB" id="A0A1F5SIH3"/>
<gene>
    <name evidence="7" type="ORF">A2227_02585</name>
</gene>
<keyword evidence="4 6" id="KW-1133">Transmembrane helix</keyword>
<protein>
    <recommendedName>
        <fullName evidence="9">Polysaccharide biosynthesis protein C-terminal domain-containing protein</fullName>
    </recommendedName>
</protein>
<dbReference type="Proteomes" id="UP000178367">
    <property type="component" value="Unassembled WGS sequence"/>
</dbReference>
<feature type="transmembrane region" description="Helical" evidence="6">
    <location>
        <begin position="396"/>
        <end position="415"/>
    </location>
</feature>
<feature type="transmembrane region" description="Helical" evidence="6">
    <location>
        <begin position="161"/>
        <end position="183"/>
    </location>
</feature>
<comment type="caution">
    <text evidence="7">The sequence shown here is derived from an EMBL/GenBank/DDBJ whole genome shotgun (WGS) entry which is preliminary data.</text>
</comment>
<evidence type="ECO:0008006" key="9">
    <source>
        <dbReference type="Google" id="ProtNLM"/>
    </source>
</evidence>
<dbReference type="InterPro" id="IPR002797">
    <property type="entry name" value="Polysacc_synth"/>
</dbReference>
<evidence type="ECO:0000256" key="3">
    <source>
        <dbReference type="ARBA" id="ARBA00022692"/>
    </source>
</evidence>
<dbReference type="PANTHER" id="PTHR30250">
    <property type="entry name" value="PST FAMILY PREDICTED COLANIC ACID TRANSPORTER"/>
    <property type="match status" value="1"/>
</dbReference>
<sequence>MLTETKNKTAEFLRWTEKWTHTDMVYLAKGNFWLTIGQFVSIFAGGLTSIAFANFLPQEIFGLYRYILSFIGILTIPSLINMHSAVTMAVAKGNEGILMPAIKTKIKWGTIGSLASLLMAIYYFINHNNAVALSLLIITVFIPFYTAFSLYASFLSGKKKFGASTLISIVSQLFVAAVTIAVIYLTDNILIIIFVYFASRILFSYLALKYTIKKYKPNKNHNPEDVTYGKHLSFMGVFGTITENIDKIIIFHYIGAAELAIYSFALVPLDQMKSFVLKNLSALAFPKFSENSFANLKKTLPLKIAKLTALTSALSLLYFFFSPWIYKIFFPQYLESIPLTKIMVITLAVVPLGLFNTAMMSQGYQKLLYFISISGNVLKMILFAVLLPLFGLNGMAYAIICSMLYELSVLAIVFLKKSN</sequence>
<feature type="transmembrane region" description="Helical" evidence="6">
    <location>
        <begin position="131"/>
        <end position="154"/>
    </location>
</feature>
<dbReference type="InterPro" id="IPR050833">
    <property type="entry name" value="Poly_Biosynth_Transport"/>
</dbReference>
<dbReference type="EMBL" id="MFGB01000017">
    <property type="protein sequence ID" value="OGF26081.1"/>
    <property type="molecule type" value="Genomic_DNA"/>
</dbReference>
<comment type="subcellular location">
    <subcellularLocation>
        <location evidence="1">Cell membrane</location>
        <topology evidence="1">Multi-pass membrane protein</topology>
    </subcellularLocation>
</comment>
<evidence type="ECO:0000313" key="7">
    <source>
        <dbReference type="EMBL" id="OGF26081.1"/>
    </source>
</evidence>
<accession>A0A1F5SIH3</accession>
<evidence type="ECO:0000256" key="2">
    <source>
        <dbReference type="ARBA" id="ARBA00022475"/>
    </source>
</evidence>
<feature type="transmembrane region" description="Helical" evidence="6">
    <location>
        <begin position="189"/>
        <end position="208"/>
    </location>
</feature>
<feature type="transmembrane region" description="Helical" evidence="6">
    <location>
        <begin position="307"/>
        <end position="326"/>
    </location>
</feature>
<reference evidence="7 8" key="1">
    <citation type="journal article" date="2016" name="Nat. Commun.">
        <title>Thousands of microbial genomes shed light on interconnected biogeochemical processes in an aquifer system.</title>
        <authorList>
            <person name="Anantharaman K."/>
            <person name="Brown C.T."/>
            <person name="Hug L.A."/>
            <person name="Sharon I."/>
            <person name="Castelle C.J."/>
            <person name="Probst A.J."/>
            <person name="Thomas B.C."/>
            <person name="Singh A."/>
            <person name="Wilkins M.J."/>
            <person name="Karaoz U."/>
            <person name="Brodie E.L."/>
            <person name="Williams K.H."/>
            <person name="Hubbard S.S."/>
            <person name="Banfield J.F."/>
        </authorList>
    </citation>
    <scope>NUCLEOTIDE SEQUENCE [LARGE SCALE GENOMIC DNA]</scope>
</reference>
<name>A0A1F5SIH3_9BACT</name>
<keyword evidence="2" id="KW-1003">Cell membrane</keyword>
<dbReference type="STRING" id="1797994.A2227_02585"/>
<evidence type="ECO:0000256" key="5">
    <source>
        <dbReference type="ARBA" id="ARBA00023136"/>
    </source>
</evidence>
<feature type="transmembrane region" description="Helical" evidence="6">
    <location>
        <begin position="367"/>
        <end position="390"/>
    </location>
</feature>
<feature type="transmembrane region" description="Helical" evidence="6">
    <location>
        <begin position="63"/>
        <end position="86"/>
    </location>
</feature>
<evidence type="ECO:0000313" key="8">
    <source>
        <dbReference type="Proteomes" id="UP000178367"/>
    </source>
</evidence>
<dbReference type="GO" id="GO:0005886">
    <property type="term" value="C:plasma membrane"/>
    <property type="evidence" value="ECO:0007669"/>
    <property type="project" value="UniProtKB-SubCell"/>
</dbReference>
<proteinExistence type="predicted"/>
<feature type="transmembrane region" description="Helical" evidence="6">
    <location>
        <begin position="338"/>
        <end position="355"/>
    </location>
</feature>
<feature type="transmembrane region" description="Helical" evidence="6">
    <location>
        <begin position="106"/>
        <end position="125"/>
    </location>
</feature>
<organism evidence="7 8">
    <name type="scientific">Candidatus Falkowbacteria bacterium RIFOXYA2_FULL_47_19</name>
    <dbReference type="NCBI Taxonomy" id="1797994"/>
    <lineage>
        <taxon>Bacteria</taxon>
        <taxon>Candidatus Falkowiibacteriota</taxon>
    </lineage>
</organism>
<evidence type="ECO:0000256" key="4">
    <source>
        <dbReference type="ARBA" id="ARBA00022989"/>
    </source>
</evidence>
<dbReference type="Pfam" id="PF01943">
    <property type="entry name" value="Polysacc_synt"/>
    <property type="match status" value="1"/>
</dbReference>
<keyword evidence="3 6" id="KW-0812">Transmembrane</keyword>
<evidence type="ECO:0000256" key="1">
    <source>
        <dbReference type="ARBA" id="ARBA00004651"/>
    </source>
</evidence>